<dbReference type="AlphaFoldDB" id="A0A182JAN5"/>
<feature type="compositionally biased region" description="Gly residues" evidence="9">
    <location>
        <begin position="49"/>
        <end position="66"/>
    </location>
</feature>
<feature type="region of interest" description="Disordered" evidence="9">
    <location>
        <begin position="441"/>
        <end position="461"/>
    </location>
</feature>
<feature type="region of interest" description="Disordered" evidence="9">
    <location>
        <begin position="23"/>
        <end position="140"/>
    </location>
</feature>
<dbReference type="GO" id="GO:0071013">
    <property type="term" value="C:catalytic step 2 spliceosome"/>
    <property type="evidence" value="ECO:0007669"/>
    <property type="project" value="TreeGrafter"/>
</dbReference>
<feature type="domain" description="Pinin/SDK/MemA protein" evidence="10">
    <location>
        <begin position="163"/>
        <end position="286"/>
    </location>
</feature>
<evidence type="ECO:0000256" key="9">
    <source>
        <dbReference type="SAM" id="MobiDB-lite"/>
    </source>
</evidence>
<evidence type="ECO:0000256" key="4">
    <source>
        <dbReference type="ARBA" id="ARBA00023015"/>
    </source>
</evidence>
<organism evidence="11">
    <name type="scientific">Anopheles atroparvus</name>
    <name type="common">European mosquito</name>
    <dbReference type="NCBI Taxonomy" id="41427"/>
    <lineage>
        <taxon>Eukaryota</taxon>
        <taxon>Metazoa</taxon>
        <taxon>Ecdysozoa</taxon>
        <taxon>Arthropoda</taxon>
        <taxon>Hexapoda</taxon>
        <taxon>Insecta</taxon>
        <taxon>Pterygota</taxon>
        <taxon>Neoptera</taxon>
        <taxon>Endopterygota</taxon>
        <taxon>Diptera</taxon>
        <taxon>Nematocera</taxon>
        <taxon>Culicoidea</taxon>
        <taxon>Culicidae</taxon>
        <taxon>Anophelinae</taxon>
        <taxon>Anopheles</taxon>
    </lineage>
</organism>
<feature type="coiled-coil region" evidence="8">
    <location>
        <begin position="189"/>
        <end position="245"/>
    </location>
</feature>
<sequence>MATEVVKGYSDLQQELDRARSNLKGLNENIRRIIGRDPSGAEQYNNSRGAGGGGGGPGGANGGGNGNNAAARESFENRKRSSLGFETPNMGGQRREQERRYSDIGSQNPAKRRAMGETKSVFSRLSGPTNRDAEYEKPRISSRVIKEQPSKEDIVAAQGTDERSRARNRRIFGSLLGTLQKFSQEESKLKPKEEKKALIEKKLEEQEKKERENMRKEKQCLFIDRKRQQLEIRALEAKVAKLKDLEMWENSKRPLRNFIKTKSNPPVFFLPKRLNAAMEKKLEECQQEHQLMMDRKRQEVTESIEAVEARFKADIKSLEENGTKARNNNASYDRSNADNTKGNFDSSAGGGSGTKHDRIKMDEEEEDDEDQNSSYQYEHEDQLDIPEGPALPASMASRFKITIQNTDLKTVTPEQQQYGPSLEPKIVRLLSSEPMVEADAGSAMDNDYSDSPSRVPHSVGKIGKSIQITFRTSPPDDN</sequence>
<dbReference type="STRING" id="41427.A0A182JAN5"/>
<feature type="compositionally biased region" description="Acidic residues" evidence="9">
    <location>
        <begin position="362"/>
        <end position="371"/>
    </location>
</feature>
<evidence type="ECO:0000259" key="10">
    <source>
        <dbReference type="Pfam" id="PF04696"/>
    </source>
</evidence>
<evidence type="ECO:0000256" key="8">
    <source>
        <dbReference type="SAM" id="Coils"/>
    </source>
</evidence>
<dbReference type="PANTHER" id="PTHR12707:SF0">
    <property type="entry name" value="PININ"/>
    <property type="match status" value="1"/>
</dbReference>
<evidence type="ECO:0000256" key="7">
    <source>
        <dbReference type="ARBA" id="ARBA00023242"/>
    </source>
</evidence>
<keyword evidence="4" id="KW-0805">Transcription regulation</keyword>
<dbReference type="GO" id="GO:0006397">
    <property type="term" value="P:mRNA processing"/>
    <property type="evidence" value="ECO:0007669"/>
    <property type="project" value="UniProtKB-KW"/>
</dbReference>
<proteinExistence type="inferred from homology"/>
<evidence type="ECO:0000256" key="3">
    <source>
        <dbReference type="ARBA" id="ARBA00022664"/>
    </source>
</evidence>
<reference evidence="11" key="1">
    <citation type="submission" date="2022-08" db="UniProtKB">
        <authorList>
            <consortium name="EnsemblMetazoa"/>
        </authorList>
    </citation>
    <scope>IDENTIFICATION</scope>
    <source>
        <strain evidence="11">EBRO</strain>
    </source>
</reference>
<feature type="compositionally biased region" description="Basic and acidic residues" evidence="9">
    <location>
        <begin position="93"/>
        <end position="102"/>
    </location>
</feature>
<evidence type="ECO:0000313" key="11">
    <source>
        <dbReference type="EnsemblMetazoa" id="AATE014534-PA.1"/>
    </source>
</evidence>
<dbReference type="GO" id="GO:0008380">
    <property type="term" value="P:RNA splicing"/>
    <property type="evidence" value="ECO:0007669"/>
    <property type="project" value="UniProtKB-KW"/>
</dbReference>
<comment type="subcellular location">
    <subcellularLocation>
        <location evidence="1">Nucleus</location>
    </subcellularLocation>
</comment>
<evidence type="ECO:0000256" key="5">
    <source>
        <dbReference type="ARBA" id="ARBA00023163"/>
    </source>
</evidence>
<dbReference type="PANTHER" id="PTHR12707">
    <property type="entry name" value="PINN"/>
    <property type="match status" value="1"/>
</dbReference>
<feature type="compositionally biased region" description="Basic and acidic residues" evidence="9">
    <location>
        <begin position="131"/>
        <end position="140"/>
    </location>
</feature>
<keyword evidence="7" id="KW-0539">Nucleus</keyword>
<name>A0A182JAN5_ANOAO</name>
<dbReference type="Pfam" id="PF04696">
    <property type="entry name" value="Pinin_SDK_memA"/>
    <property type="match status" value="1"/>
</dbReference>
<dbReference type="EnsemblMetazoa" id="AATE014534-RA">
    <property type="protein sequence ID" value="AATE014534-PA.1"/>
    <property type="gene ID" value="AATE014534"/>
</dbReference>
<keyword evidence="8" id="KW-0175">Coiled coil</keyword>
<evidence type="ECO:0000256" key="2">
    <source>
        <dbReference type="ARBA" id="ARBA00010386"/>
    </source>
</evidence>
<feature type="compositionally biased region" description="Polar residues" evidence="9">
    <location>
        <begin position="324"/>
        <end position="346"/>
    </location>
</feature>
<dbReference type="InterPro" id="IPR006786">
    <property type="entry name" value="Pinin_SDK_MemA"/>
</dbReference>
<feature type="region of interest" description="Disordered" evidence="9">
    <location>
        <begin position="321"/>
        <end position="391"/>
    </location>
</feature>
<keyword evidence="5" id="KW-0804">Transcription</keyword>
<feature type="compositionally biased region" description="Polar residues" evidence="9">
    <location>
        <begin position="120"/>
        <end position="129"/>
    </location>
</feature>
<comment type="similarity">
    <text evidence="2">Belongs to the pinin family.</text>
</comment>
<accession>A0A182JAN5</accession>
<keyword evidence="3" id="KW-0507">mRNA processing</keyword>
<dbReference type="InterPro" id="IPR039853">
    <property type="entry name" value="Pinin"/>
</dbReference>
<protein>
    <recommendedName>
        <fullName evidence="10">Pinin/SDK/MemA protein domain-containing protein</fullName>
    </recommendedName>
</protein>
<evidence type="ECO:0000256" key="6">
    <source>
        <dbReference type="ARBA" id="ARBA00023187"/>
    </source>
</evidence>
<keyword evidence="6" id="KW-0508">mRNA splicing</keyword>
<evidence type="ECO:0000256" key="1">
    <source>
        <dbReference type="ARBA" id="ARBA00004123"/>
    </source>
</evidence>
<dbReference type="VEuPathDB" id="VectorBase:AATE014534"/>